<keyword evidence="2" id="KW-1185">Reference proteome</keyword>
<protein>
    <submittedName>
        <fullName evidence="1">Uncharacterized protein</fullName>
    </submittedName>
</protein>
<proteinExistence type="predicted"/>
<reference evidence="1" key="1">
    <citation type="submission" date="2022-03" db="EMBL/GenBank/DDBJ databases">
        <authorList>
            <person name="Alioto T."/>
            <person name="Alioto T."/>
            <person name="Gomez Garrido J."/>
        </authorList>
    </citation>
    <scope>NUCLEOTIDE SEQUENCE</scope>
</reference>
<accession>A0AAD1STG8</accession>
<gene>
    <name evidence="1" type="ORF">PECUL_23A012784</name>
</gene>
<dbReference type="Proteomes" id="UP001295444">
    <property type="component" value="Chromosome 07"/>
</dbReference>
<organism evidence="1 2">
    <name type="scientific">Pelobates cultripes</name>
    <name type="common">Western spadefoot toad</name>
    <dbReference type="NCBI Taxonomy" id="61616"/>
    <lineage>
        <taxon>Eukaryota</taxon>
        <taxon>Metazoa</taxon>
        <taxon>Chordata</taxon>
        <taxon>Craniata</taxon>
        <taxon>Vertebrata</taxon>
        <taxon>Euteleostomi</taxon>
        <taxon>Amphibia</taxon>
        <taxon>Batrachia</taxon>
        <taxon>Anura</taxon>
        <taxon>Pelobatoidea</taxon>
        <taxon>Pelobatidae</taxon>
        <taxon>Pelobates</taxon>
    </lineage>
</organism>
<dbReference type="EMBL" id="OW240918">
    <property type="protein sequence ID" value="CAH2306825.1"/>
    <property type="molecule type" value="Genomic_DNA"/>
</dbReference>
<dbReference type="PANTHER" id="PTHR21301:SF12">
    <property type="match status" value="1"/>
</dbReference>
<dbReference type="AlphaFoldDB" id="A0AAD1STG8"/>
<dbReference type="PANTHER" id="PTHR21301">
    <property type="entry name" value="REVERSE TRANSCRIPTASE"/>
    <property type="match status" value="1"/>
</dbReference>
<name>A0AAD1STG8_PELCU</name>
<evidence type="ECO:0000313" key="1">
    <source>
        <dbReference type="EMBL" id="CAH2306825.1"/>
    </source>
</evidence>
<evidence type="ECO:0000313" key="2">
    <source>
        <dbReference type="Proteomes" id="UP001295444"/>
    </source>
</evidence>
<sequence>SNRWSVEEGSCTSLLAKPKALRELQEDKDIVIKPADKGGGLVILSSAMYIEEAHRQLNDPDVYEKLPSDPIKTIQNLFLTFLNKGVSQSILTKQEYNFLNKKFPKIPVIYFLPKIHKNDTNPPGRPIVSGINSLLCNLSQYIDTLLQPAVKKMKSYLQDS</sequence>
<feature type="non-terminal residue" evidence="1">
    <location>
        <position position="160"/>
    </location>
</feature>
<feature type="non-terminal residue" evidence="1">
    <location>
        <position position="1"/>
    </location>
</feature>